<accession>A0AAN8IUU7</accession>
<dbReference type="GO" id="GO:0016020">
    <property type="term" value="C:membrane"/>
    <property type="evidence" value="ECO:0007669"/>
    <property type="project" value="UniProtKB-SubCell"/>
</dbReference>
<dbReference type="GO" id="GO:0004888">
    <property type="term" value="F:transmembrane signaling receptor activity"/>
    <property type="evidence" value="ECO:0007669"/>
    <property type="project" value="InterPro"/>
</dbReference>
<evidence type="ECO:0000256" key="2">
    <source>
        <dbReference type="ARBA" id="ARBA00005692"/>
    </source>
</evidence>
<dbReference type="Pfam" id="PF10322">
    <property type="entry name" value="7TM_GPCR_Sru"/>
    <property type="match status" value="1"/>
</dbReference>
<dbReference type="InterPro" id="IPR000609">
    <property type="entry name" value="7TM_GPCR_serpentine_rcpt_Srg"/>
</dbReference>
<protein>
    <recommendedName>
        <fullName evidence="6">Serpentine receptor class gamma</fullName>
    </recommendedName>
</protein>
<proteinExistence type="inferred from homology"/>
<feature type="transmembrane region" description="Helical" evidence="6">
    <location>
        <begin position="129"/>
        <end position="149"/>
    </location>
</feature>
<comment type="similarity">
    <text evidence="2 6">Belongs to the nematode receptor-like protein srg family.</text>
</comment>
<dbReference type="EMBL" id="WIXE01024441">
    <property type="protein sequence ID" value="KAK5965584.1"/>
    <property type="molecule type" value="Genomic_DNA"/>
</dbReference>
<feature type="transmembrane region" description="Helical" evidence="6">
    <location>
        <begin position="182"/>
        <end position="206"/>
    </location>
</feature>
<evidence type="ECO:0000256" key="6">
    <source>
        <dbReference type="RuleBase" id="RU280813"/>
    </source>
</evidence>
<feature type="transmembrane region" description="Helical" evidence="6">
    <location>
        <begin position="6"/>
        <end position="27"/>
    </location>
</feature>
<keyword evidence="5 6" id="KW-0472">Membrane</keyword>
<name>A0AAN8IUU7_TRICO</name>
<comment type="subcellular location">
    <subcellularLocation>
        <location evidence="1">Membrane</location>
        <topology evidence="1">Multi-pass membrane protein</topology>
    </subcellularLocation>
</comment>
<dbReference type="PANTHER" id="PTHR46045">
    <property type="entry name" value="SERPENTINE RECEPTOR, CLASS U-RELATED"/>
    <property type="match status" value="1"/>
</dbReference>
<dbReference type="PANTHER" id="PTHR46045:SF17">
    <property type="entry name" value="SERPENTINE RECEPTOR, CLASS U"/>
    <property type="match status" value="1"/>
</dbReference>
<sequence length="213" mass="24510">MGTREYLFLSAFCISAFYSIPSFYVTYRVAEAILRRPVRLSSSFFKVFLHDRLLSLTFFTFGMVFIRLPMTGVTTMLLCRIPPNFVVTIIYVIFYYLNYAAIYSTLAISILRVSAVLRPMEYDALQKPLSWILVISVYLLPVVTTWFLVPAMSYYTPLSVSLESASVTINYVKVFPEWRSSLALVFVTSLTCGFDLICFFITILGWRTLISRL</sequence>
<keyword evidence="4 6" id="KW-1133">Transmembrane helix</keyword>
<evidence type="ECO:0000256" key="5">
    <source>
        <dbReference type="ARBA" id="ARBA00023136"/>
    </source>
</evidence>
<evidence type="ECO:0000313" key="7">
    <source>
        <dbReference type="EMBL" id="KAK5965584.1"/>
    </source>
</evidence>
<dbReference type="GO" id="GO:0007606">
    <property type="term" value="P:sensory perception of chemical stimulus"/>
    <property type="evidence" value="ECO:0007669"/>
    <property type="project" value="UniProtKB-UniRule"/>
</dbReference>
<dbReference type="Proteomes" id="UP001331761">
    <property type="component" value="Unassembled WGS sequence"/>
</dbReference>
<dbReference type="InterPro" id="IPR003839">
    <property type="entry name" value="7TM_GPCR_serpentine_rcpt_Sru"/>
</dbReference>
<evidence type="ECO:0000256" key="3">
    <source>
        <dbReference type="ARBA" id="ARBA00022692"/>
    </source>
</evidence>
<keyword evidence="8" id="KW-1185">Reference proteome</keyword>
<dbReference type="PRINTS" id="PR00698">
    <property type="entry name" value="TMPROTEINSRG"/>
</dbReference>
<evidence type="ECO:0000256" key="4">
    <source>
        <dbReference type="ARBA" id="ARBA00022989"/>
    </source>
</evidence>
<evidence type="ECO:0000256" key="1">
    <source>
        <dbReference type="ARBA" id="ARBA00004141"/>
    </source>
</evidence>
<comment type="caution">
    <text evidence="7">The sequence shown here is derived from an EMBL/GenBank/DDBJ whole genome shotgun (WGS) entry which is preliminary data.</text>
</comment>
<gene>
    <name evidence="7" type="ORF">GCK32_018444</name>
</gene>
<dbReference type="AlphaFoldDB" id="A0AAN8IUU7"/>
<organism evidence="7 8">
    <name type="scientific">Trichostrongylus colubriformis</name>
    <name type="common">Black scour worm</name>
    <dbReference type="NCBI Taxonomy" id="6319"/>
    <lineage>
        <taxon>Eukaryota</taxon>
        <taxon>Metazoa</taxon>
        <taxon>Ecdysozoa</taxon>
        <taxon>Nematoda</taxon>
        <taxon>Chromadorea</taxon>
        <taxon>Rhabditida</taxon>
        <taxon>Rhabditina</taxon>
        <taxon>Rhabditomorpha</taxon>
        <taxon>Strongyloidea</taxon>
        <taxon>Trichostrongylidae</taxon>
        <taxon>Trichostrongylus</taxon>
    </lineage>
</organism>
<reference evidence="7 8" key="1">
    <citation type="submission" date="2019-10" db="EMBL/GenBank/DDBJ databases">
        <title>Assembly and Annotation for the nematode Trichostrongylus colubriformis.</title>
        <authorList>
            <person name="Martin J."/>
        </authorList>
    </citation>
    <scope>NUCLEOTIDE SEQUENCE [LARGE SCALE GENOMIC DNA]</scope>
    <source>
        <strain evidence="7">G859</strain>
        <tissue evidence="7">Whole worm</tissue>
    </source>
</reference>
<keyword evidence="3 6" id="KW-0812">Transmembrane</keyword>
<feature type="transmembrane region" description="Helical" evidence="6">
    <location>
        <begin position="88"/>
        <end position="117"/>
    </location>
</feature>
<comment type="caution">
    <text evidence="6">Lacks conserved residue(s) required for the propagation of feature annotation.</text>
</comment>
<evidence type="ECO:0000313" key="8">
    <source>
        <dbReference type="Proteomes" id="UP001331761"/>
    </source>
</evidence>
<feature type="transmembrane region" description="Helical" evidence="6">
    <location>
        <begin position="48"/>
        <end position="68"/>
    </location>
</feature>